<dbReference type="GO" id="GO:0005829">
    <property type="term" value="C:cytosol"/>
    <property type="evidence" value="ECO:0007669"/>
    <property type="project" value="TreeGrafter"/>
</dbReference>
<dbReference type="GO" id="GO:0003700">
    <property type="term" value="F:DNA-binding transcription factor activity"/>
    <property type="evidence" value="ECO:0007669"/>
    <property type="project" value="InterPro"/>
</dbReference>
<evidence type="ECO:0000256" key="3">
    <source>
        <dbReference type="ARBA" id="ARBA00023125"/>
    </source>
</evidence>
<organism evidence="6 7">
    <name type="scientific">Pseudoprimorskyibacter insulae</name>
    <dbReference type="NCBI Taxonomy" id="1695997"/>
    <lineage>
        <taxon>Bacteria</taxon>
        <taxon>Pseudomonadati</taxon>
        <taxon>Pseudomonadota</taxon>
        <taxon>Alphaproteobacteria</taxon>
        <taxon>Rhodobacterales</taxon>
        <taxon>Paracoccaceae</taxon>
        <taxon>Pseudoprimorskyibacter</taxon>
    </lineage>
</organism>
<proteinExistence type="inferred from homology"/>
<evidence type="ECO:0000256" key="4">
    <source>
        <dbReference type="ARBA" id="ARBA00023163"/>
    </source>
</evidence>
<dbReference type="Proteomes" id="UP000244904">
    <property type="component" value="Unassembled WGS sequence"/>
</dbReference>
<reference evidence="7" key="1">
    <citation type="submission" date="2018-03" db="EMBL/GenBank/DDBJ databases">
        <authorList>
            <person name="Rodrigo-Torres L."/>
            <person name="Arahal R. D."/>
            <person name="Lucena T."/>
        </authorList>
    </citation>
    <scope>NUCLEOTIDE SEQUENCE [LARGE SCALE GENOMIC DNA]</scope>
    <source>
        <strain evidence="7">CECT 8871</strain>
    </source>
</reference>
<dbReference type="PROSITE" id="PS50931">
    <property type="entry name" value="HTH_LYSR"/>
    <property type="match status" value="1"/>
</dbReference>
<dbReference type="Pfam" id="PF03466">
    <property type="entry name" value="LysR_substrate"/>
    <property type="match status" value="1"/>
</dbReference>
<evidence type="ECO:0000256" key="1">
    <source>
        <dbReference type="ARBA" id="ARBA00009437"/>
    </source>
</evidence>
<dbReference type="InterPro" id="IPR036390">
    <property type="entry name" value="WH_DNA-bd_sf"/>
</dbReference>
<dbReference type="InterPro" id="IPR000847">
    <property type="entry name" value="LysR_HTH_N"/>
</dbReference>
<evidence type="ECO:0000256" key="2">
    <source>
        <dbReference type="ARBA" id="ARBA00023015"/>
    </source>
</evidence>
<dbReference type="InterPro" id="IPR050950">
    <property type="entry name" value="HTH-type_LysR_regulators"/>
</dbReference>
<dbReference type="PANTHER" id="PTHR30419:SF8">
    <property type="entry name" value="NITROGEN ASSIMILATION TRANSCRIPTIONAL ACTIVATOR-RELATED"/>
    <property type="match status" value="1"/>
</dbReference>
<dbReference type="AlphaFoldDB" id="A0A2R8AZY3"/>
<dbReference type="Gene3D" id="1.10.10.10">
    <property type="entry name" value="Winged helix-like DNA-binding domain superfamily/Winged helix DNA-binding domain"/>
    <property type="match status" value="1"/>
</dbReference>
<name>A0A2R8AZY3_9RHOB</name>
<dbReference type="PANTHER" id="PTHR30419">
    <property type="entry name" value="HTH-TYPE TRANSCRIPTIONAL REGULATOR YBHD"/>
    <property type="match status" value="1"/>
</dbReference>
<dbReference type="Gene3D" id="3.40.190.290">
    <property type="match status" value="1"/>
</dbReference>
<sequence>MDHLISRLKLRHYRLLNAISESGQLSLAADALAMTQPAASRMLAQMEDLVGQPLFHRHPKGMTPTLIGEVLVRRAAILLADLEDTAQEVAALQSGTRGTVRVGAVTGAAVSYVVPAVQELTRQTEATDIRIDVSSSDDLMTGLMAGHYDFVLARIPSQLDAREFDITRGRIEEIRFLVRSNHPLAGRQNLEIAELDGYGWVIQAPGTPMRQAVEDAYLASSVAPPQTIITTTSLLVMIASLKSSDLLAPMTHEVMSLVENAAGPTLEPLSLRQAIIVSPYHLIQRKGRDMAPIAARLRNLVMAGLAFH</sequence>
<dbReference type="SUPFAM" id="SSF46785">
    <property type="entry name" value="Winged helix' DNA-binding domain"/>
    <property type="match status" value="1"/>
</dbReference>
<dbReference type="InterPro" id="IPR005119">
    <property type="entry name" value="LysR_subst-bd"/>
</dbReference>
<evidence type="ECO:0000313" key="7">
    <source>
        <dbReference type="Proteomes" id="UP000244904"/>
    </source>
</evidence>
<dbReference type="GO" id="GO:0003677">
    <property type="term" value="F:DNA binding"/>
    <property type="evidence" value="ECO:0007669"/>
    <property type="project" value="UniProtKB-KW"/>
</dbReference>
<keyword evidence="7" id="KW-1185">Reference proteome</keyword>
<gene>
    <name evidence="6" type="primary">gbpR_3</name>
    <name evidence="6" type="ORF">PRI8871_03427</name>
</gene>
<dbReference type="SUPFAM" id="SSF53850">
    <property type="entry name" value="Periplasmic binding protein-like II"/>
    <property type="match status" value="1"/>
</dbReference>
<dbReference type="InterPro" id="IPR036388">
    <property type="entry name" value="WH-like_DNA-bd_sf"/>
</dbReference>
<evidence type="ECO:0000313" key="6">
    <source>
        <dbReference type="EMBL" id="SPF81602.1"/>
    </source>
</evidence>
<keyword evidence="2" id="KW-0805">Transcription regulation</keyword>
<accession>A0A2R8AZY3</accession>
<feature type="domain" description="HTH lysR-type" evidence="5">
    <location>
        <begin position="8"/>
        <end position="65"/>
    </location>
</feature>
<dbReference type="RefSeq" id="WP_219929044.1">
    <property type="nucleotide sequence ID" value="NZ_OMOJ01000011.1"/>
</dbReference>
<dbReference type="Pfam" id="PF00126">
    <property type="entry name" value="HTH_1"/>
    <property type="match status" value="1"/>
</dbReference>
<comment type="similarity">
    <text evidence="1">Belongs to the LysR transcriptional regulatory family.</text>
</comment>
<dbReference type="EMBL" id="OMOJ01000011">
    <property type="protein sequence ID" value="SPF81602.1"/>
    <property type="molecule type" value="Genomic_DNA"/>
</dbReference>
<dbReference type="PRINTS" id="PR00039">
    <property type="entry name" value="HTHLYSR"/>
</dbReference>
<keyword evidence="4" id="KW-0804">Transcription</keyword>
<protein>
    <submittedName>
        <fullName evidence="6">HTH-type transcriptional regulator GbpR</fullName>
    </submittedName>
</protein>
<keyword evidence="3" id="KW-0238">DNA-binding</keyword>
<evidence type="ECO:0000259" key="5">
    <source>
        <dbReference type="PROSITE" id="PS50931"/>
    </source>
</evidence>